<dbReference type="Proteomes" id="UP000188604">
    <property type="component" value="Chromosome"/>
</dbReference>
<comment type="subcellular location">
    <subcellularLocation>
        <location evidence="1">Membrane</location>
    </subcellularLocation>
</comment>
<dbReference type="GO" id="GO:0016020">
    <property type="term" value="C:membrane"/>
    <property type="evidence" value="ECO:0007669"/>
    <property type="project" value="UniProtKB-SubCell"/>
</dbReference>
<evidence type="ECO:0000256" key="4">
    <source>
        <dbReference type="ARBA" id="ARBA00023136"/>
    </source>
</evidence>
<evidence type="ECO:0008006" key="8">
    <source>
        <dbReference type="Google" id="ProtNLM"/>
    </source>
</evidence>
<evidence type="ECO:0000256" key="2">
    <source>
        <dbReference type="ARBA" id="ARBA00022692"/>
    </source>
</evidence>
<evidence type="ECO:0000256" key="3">
    <source>
        <dbReference type="ARBA" id="ARBA00022989"/>
    </source>
</evidence>
<feature type="transmembrane region" description="Helical" evidence="5">
    <location>
        <begin position="90"/>
        <end position="111"/>
    </location>
</feature>
<name>A0A1U9KRW3_9PROT</name>
<protein>
    <recommendedName>
        <fullName evidence="8">MAPEG family protein</fullName>
    </recommendedName>
</protein>
<accession>A0A1U9KRW3</accession>
<dbReference type="InterPro" id="IPR023352">
    <property type="entry name" value="MAPEG-like_dom_sf"/>
</dbReference>
<dbReference type="Pfam" id="PF01124">
    <property type="entry name" value="MAPEG"/>
    <property type="match status" value="1"/>
</dbReference>
<dbReference type="PANTHER" id="PTHR35371">
    <property type="entry name" value="INNER MEMBRANE PROTEIN"/>
    <property type="match status" value="1"/>
</dbReference>
<feature type="transmembrane region" description="Helical" evidence="5">
    <location>
        <begin position="118"/>
        <end position="137"/>
    </location>
</feature>
<evidence type="ECO:0000256" key="1">
    <source>
        <dbReference type="ARBA" id="ARBA00004370"/>
    </source>
</evidence>
<dbReference type="KEGG" id="nch:A0U93_11055"/>
<evidence type="ECO:0000256" key="5">
    <source>
        <dbReference type="SAM" id="Phobius"/>
    </source>
</evidence>
<evidence type="ECO:0000313" key="7">
    <source>
        <dbReference type="Proteomes" id="UP000188604"/>
    </source>
</evidence>
<gene>
    <name evidence="6" type="ORF">A0U93_11055</name>
</gene>
<feature type="transmembrane region" description="Helical" evidence="5">
    <location>
        <begin position="67"/>
        <end position="84"/>
    </location>
</feature>
<keyword evidence="7" id="KW-1185">Reference proteome</keyword>
<dbReference type="AlphaFoldDB" id="A0A1U9KRW3"/>
<keyword evidence="2 5" id="KW-0812">Transmembrane</keyword>
<dbReference type="PANTHER" id="PTHR35371:SF1">
    <property type="entry name" value="BLR7753 PROTEIN"/>
    <property type="match status" value="1"/>
</dbReference>
<evidence type="ECO:0000313" key="6">
    <source>
        <dbReference type="EMBL" id="AQS88390.1"/>
    </source>
</evidence>
<organism evidence="6 7">
    <name type="scientific">Neoasaia chiangmaiensis</name>
    <dbReference type="NCBI Taxonomy" id="320497"/>
    <lineage>
        <taxon>Bacteria</taxon>
        <taxon>Pseudomonadati</taxon>
        <taxon>Pseudomonadota</taxon>
        <taxon>Alphaproteobacteria</taxon>
        <taxon>Acetobacterales</taxon>
        <taxon>Acetobacteraceae</taxon>
        <taxon>Neoasaia</taxon>
    </lineage>
</organism>
<dbReference type="STRING" id="320497.A0U93_11055"/>
<proteinExistence type="predicted"/>
<dbReference type="InterPro" id="IPR001129">
    <property type="entry name" value="Membr-assoc_MAPEG"/>
</dbReference>
<dbReference type="RefSeq" id="WP_211274006.1">
    <property type="nucleotide sequence ID" value="NZ_BJXS01000003.1"/>
</dbReference>
<dbReference type="SUPFAM" id="SSF161084">
    <property type="entry name" value="MAPEG domain-like"/>
    <property type="match status" value="1"/>
</dbReference>
<dbReference type="Gene3D" id="1.20.120.550">
    <property type="entry name" value="Membrane associated eicosanoid/glutathione metabolism-like domain"/>
    <property type="match status" value="1"/>
</dbReference>
<reference evidence="6 7" key="1">
    <citation type="submission" date="2016-03" db="EMBL/GenBank/DDBJ databases">
        <title>Acetic acid bacteria sequencing.</title>
        <authorList>
            <person name="Brandt J."/>
            <person name="Jakob F."/>
            <person name="Vogel R.F."/>
        </authorList>
    </citation>
    <scope>NUCLEOTIDE SEQUENCE [LARGE SCALE GENOMIC DNA]</scope>
    <source>
        <strain evidence="6 7">NBRC 101099</strain>
    </source>
</reference>
<feature type="transmembrane region" description="Helical" evidence="5">
    <location>
        <begin position="13"/>
        <end position="34"/>
    </location>
</feature>
<dbReference type="EMBL" id="CP014691">
    <property type="protein sequence ID" value="AQS88390.1"/>
    <property type="molecule type" value="Genomic_DNA"/>
</dbReference>
<sequence>MPIAKGAFMTTELGLLIVTIVFGLFQVLGTGMVVSQERGLNFSMSARDDERPLTGARARIHRAYRNFMETFGFFAAAVLVAGLLGRHDALTLSGAWVYVISRFIYWPLYVWGVPVIRSLVWGASVVGIVLVLLGIVVG</sequence>
<keyword evidence="3 5" id="KW-1133">Transmembrane helix</keyword>
<keyword evidence="4 5" id="KW-0472">Membrane</keyword>